<dbReference type="Proteomes" id="UP001197378">
    <property type="component" value="Unassembled WGS sequence"/>
</dbReference>
<name>A0AAE2YMY1_9PROT</name>
<comment type="caution">
    <text evidence="1">The sequence shown here is derived from an EMBL/GenBank/DDBJ whole genome shotgun (WGS) entry which is preliminary data.</text>
</comment>
<evidence type="ECO:0000313" key="1">
    <source>
        <dbReference type="EMBL" id="MBU2786957.1"/>
    </source>
</evidence>
<gene>
    <name evidence="1" type="ORF">HFQ13_01785</name>
</gene>
<sequence length="71" mass="7960">MHPDKKRGVAILEAMPEAGPEESIFGKRWGSGAAIQISRQEIEALQDGKILAIDVECEYVVYIQFRKDVEV</sequence>
<accession>A0AAE2YMY1</accession>
<protein>
    <submittedName>
        <fullName evidence="1">Uncharacterized protein</fullName>
    </submittedName>
</protein>
<evidence type="ECO:0000313" key="2">
    <source>
        <dbReference type="Proteomes" id="UP001197378"/>
    </source>
</evidence>
<reference evidence="1" key="1">
    <citation type="journal article" date="2021" name="ISME J.">
        <title>Genomic evolution of the class Acidithiobacillia: deep-branching Proteobacteria living in extreme acidic conditions.</title>
        <authorList>
            <person name="Moya-Beltran A."/>
            <person name="Beard S."/>
            <person name="Rojas-Villalobos C."/>
            <person name="Issotta F."/>
            <person name="Gallardo Y."/>
            <person name="Ulloa R."/>
            <person name="Giaveno A."/>
            <person name="Degli Esposti M."/>
            <person name="Johnson D.B."/>
            <person name="Quatrini R."/>
        </authorList>
    </citation>
    <scope>NUCLEOTIDE SEQUENCE</scope>
    <source>
        <strain evidence="1">VAN18-1</strain>
    </source>
</reference>
<dbReference type="AlphaFoldDB" id="A0AAE2YMY1"/>
<proteinExistence type="predicted"/>
<organism evidence="1 2">
    <name type="scientific">Igneacidithiobacillus copahuensis</name>
    <dbReference type="NCBI Taxonomy" id="2724909"/>
    <lineage>
        <taxon>Bacteria</taxon>
        <taxon>Pseudomonadati</taxon>
        <taxon>Pseudomonadota</taxon>
        <taxon>Acidithiobacillia</taxon>
        <taxon>Acidithiobacillales</taxon>
        <taxon>Acidithiobacillaceae</taxon>
        <taxon>Igneacidithiobacillus</taxon>
    </lineage>
</organism>
<keyword evidence="2" id="KW-1185">Reference proteome</keyword>
<dbReference type="EMBL" id="JAAXYO010000029">
    <property type="protein sequence ID" value="MBU2786957.1"/>
    <property type="molecule type" value="Genomic_DNA"/>
</dbReference>